<gene>
    <name evidence="2" type="ORF">HannXRQ_Chr01g0004851</name>
</gene>
<feature type="signal peptide" evidence="1">
    <location>
        <begin position="1"/>
        <end position="22"/>
    </location>
</feature>
<evidence type="ECO:0000313" key="2">
    <source>
        <dbReference type="EMBL" id="OTG36187.1"/>
    </source>
</evidence>
<evidence type="ECO:0000256" key="1">
    <source>
        <dbReference type="SAM" id="SignalP"/>
    </source>
</evidence>
<evidence type="ECO:0000313" key="3">
    <source>
        <dbReference type="Proteomes" id="UP000215914"/>
    </source>
</evidence>
<sequence length="56" mass="6670">MEVSSCRQGLCYLLLALTHLFAHQDLRYTWSLHQRRGGSLWTRTRECLLNTFTFTH</sequence>
<feature type="chain" id="PRO_5012738799" evidence="1">
    <location>
        <begin position="23"/>
        <end position="56"/>
    </location>
</feature>
<accession>A0A251VKP3</accession>
<protein>
    <submittedName>
        <fullName evidence="2">Uncharacterized protein</fullName>
    </submittedName>
</protein>
<keyword evidence="1" id="KW-0732">Signal</keyword>
<dbReference type="InParanoid" id="A0A251VKP3"/>
<keyword evidence="3" id="KW-1185">Reference proteome</keyword>
<proteinExistence type="predicted"/>
<dbReference type="Proteomes" id="UP000215914">
    <property type="component" value="Chromosome 1"/>
</dbReference>
<dbReference type="EMBL" id="CM007890">
    <property type="protein sequence ID" value="OTG36187.1"/>
    <property type="molecule type" value="Genomic_DNA"/>
</dbReference>
<organism evidence="2 3">
    <name type="scientific">Helianthus annuus</name>
    <name type="common">Common sunflower</name>
    <dbReference type="NCBI Taxonomy" id="4232"/>
    <lineage>
        <taxon>Eukaryota</taxon>
        <taxon>Viridiplantae</taxon>
        <taxon>Streptophyta</taxon>
        <taxon>Embryophyta</taxon>
        <taxon>Tracheophyta</taxon>
        <taxon>Spermatophyta</taxon>
        <taxon>Magnoliopsida</taxon>
        <taxon>eudicotyledons</taxon>
        <taxon>Gunneridae</taxon>
        <taxon>Pentapetalae</taxon>
        <taxon>asterids</taxon>
        <taxon>campanulids</taxon>
        <taxon>Asterales</taxon>
        <taxon>Asteraceae</taxon>
        <taxon>Asteroideae</taxon>
        <taxon>Heliantheae alliance</taxon>
        <taxon>Heliantheae</taxon>
        <taxon>Helianthus</taxon>
    </lineage>
</organism>
<reference evidence="3" key="1">
    <citation type="journal article" date="2017" name="Nature">
        <title>The sunflower genome provides insights into oil metabolism, flowering and Asterid evolution.</title>
        <authorList>
            <person name="Badouin H."/>
            <person name="Gouzy J."/>
            <person name="Grassa C.J."/>
            <person name="Murat F."/>
            <person name="Staton S.E."/>
            <person name="Cottret L."/>
            <person name="Lelandais-Briere C."/>
            <person name="Owens G.L."/>
            <person name="Carrere S."/>
            <person name="Mayjonade B."/>
            <person name="Legrand L."/>
            <person name="Gill N."/>
            <person name="Kane N.C."/>
            <person name="Bowers J.E."/>
            <person name="Hubner S."/>
            <person name="Bellec A."/>
            <person name="Berard A."/>
            <person name="Berges H."/>
            <person name="Blanchet N."/>
            <person name="Boniface M.C."/>
            <person name="Brunel D."/>
            <person name="Catrice O."/>
            <person name="Chaidir N."/>
            <person name="Claudel C."/>
            <person name="Donnadieu C."/>
            <person name="Faraut T."/>
            <person name="Fievet G."/>
            <person name="Helmstetter N."/>
            <person name="King M."/>
            <person name="Knapp S.J."/>
            <person name="Lai Z."/>
            <person name="Le Paslier M.C."/>
            <person name="Lippi Y."/>
            <person name="Lorenzon L."/>
            <person name="Mandel J.R."/>
            <person name="Marage G."/>
            <person name="Marchand G."/>
            <person name="Marquand E."/>
            <person name="Bret-Mestries E."/>
            <person name="Morien E."/>
            <person name="Nambeesan S."/>
            <person name="Nguyen T."/>
            <person name="Pegot-Espagnet P."/>
            <person name="Pouilly N."/>
            <person name="Raftis F."/>
            <person name="Sallet E."/>
            <person name="Schiex T."/>
            <person name="Thomas J."/>
            <person name="Vandecasteele C."/>
            <person name="Vares D."/>
            <person name="Vear F."/>
            <person name="Vautrin S."/>
            <person name="Crespi M."/>
            <person name="Mangin B."/>
            <person name="Burke J.M."/>
            <person name="Salse J."/>
            <person name="Munos S."/>
            <person name="Vincourt P."/>
            <person name="Rieseberg L.H."/>
            <person name="Langlade N.B."/>
        </authorList>
    </citation>
    <scope>NUCLEOTIDE SEQUENCE [LARGE SCALE GENOMIC DNA]</scope>
    <source>
        <strain evidence="3">cv. SF193</strain>
    </source>
</reference>
<name>A0A251VKP3_HELAN</name>
<dbReference type="AlphaFoldDB" id="A0A251VKP3"/>